<dbReference type="VEuPathDB" id="VectorBase:RPRC010542"/>
<dbReference type="Pfam" id="PF00069">
    <property type="entry name" value="Pkinase"/>
    <property type="match status" value="1"/>
</dbReference>
<dbReference type="GO" id="GO:0005952">
    <property type="term" value="C:cAMP-dependent protein kinase complex"/>
    <property type="evidence" value="ECO:0007669"/>
    <property type="project" value="TreeGrafter"/>
</dbReference>
<evidence type="ECO:0000256" key="1">
    <source>
        <dbReference type="ARBA" id="ARBA00022527"/>
    </source>
</evidence>
<keyword evidence="4 8" id="KW-0418">Kinase</keyword>
<evidence type="ECO:0000259" key="7">
    <source>
        <dbReference type="PROSITE" id="PS51285"/>
    </source>
</evidence>
<dbReference type="InterPro" id="IPR000961">
    <property type="entry name" value="AGC-kinase_C"/>
</dbReference>
<dbReference type="FunFam" id="1.10.510.10:FF:000210">
    <property type="entry name" value="Non-specific serine/threonine protein kinase"/>
    <property type="match status" value="1"/>
</dbReference>
<organism evidence="8">
    <name type="scientific">Rhodnius prolixus</name>
    <name type="common">Triatomid bug</name>
    <dbReference type="NCBI Taxonomy" id="13249"/>
    <lineage>
        <taxon>Eukaryota</taxon>
        <taxon>Metazoa</taxon>
        <taxon>Ecdysozoa</taxon>
        <taxon>Arthropoda</taxon>
        <taxon>Hexapoda</taxon>
        <taxon>Insecta</taxon>
        <taxon>Pterygota</taxon>
        <taxon>Neoptera</taxon>
        <taxon>Paraneoptera</taxon>
        <taxon>Hemiptera</taxon>
        <taxon>Heteroptera</taxon>
        <taxon>Panheteroptera</taxon>
        <taxon>Cimicomorpha</taxon>
        <taxon>Reduviidae</taxon>
        <taxon>Triatominae</taxon>
        <taxon>Rhodnius</taxon>
    </lineage>
</organism>
<dbReference type="PANTHER" id="PTHR24353">
    <property type="entry name" value="CYCLIC NUCLEOTIDE-DEPENDENT PROTEIN KINASE"/>
    <property type="match status" value="1"/>
</dbReference>
<dbReference type="SMART" id="SM00220">
    <property type="entry name" value="S_TKc"/>
    <property type="match status" value="1"/>
</dbReference>
<name>R4G7T1_RHOPR</name>
<dbReference type="AlphaFoldDB" id="R4G7T1"/>
<accession>R4G7T1</accession>
<dbReference type="SUPFAM" id="SSF56112">
    <property type="entry name" value="Protein kinase-like (PK-like)"/>
    <property type="match status" value="1"/>
</dbReference>
<dbReference type="InterPro" id="IPR000719">
    <property type="entry name" value="Prot_kinase_dom"/>
</dbReference>
<keyword evidence="2" id="KW-0808">Transferase</keyword>
<dbReference type="STRING" id="13249.R4G7T1"/>
<dbReference type="PROSITE" id="PS00108">
    <property type="entry name" value="PROTEIN_KINASE_ST"/>
    <property type="match status" value="1"/>
</dbReference>
<dbReference type="EMBL" id="ACPB03020309">
    <property type="status" value="NOT_ANNOTATED_CDS"/>
    <property type="molecule type" value="Genomic_DNA"/>
</dbReference>
<dbReference type="Gene3D" id="3.30.200.20">
    <property type="entry name" value="Phosphorylase Kinase, domain 1"/>
    <property type="match status" value="1"/>
</dbReference>
<feature type="domain" description="Protein kinase" evidence="6">
    <location>
        <begin position="101"/>
        <end position="356"/>
    </location>
</feature>
<evidence type="ECO:0000256" key="3">
    <source>
        <dbReference type="ARBA" id="ARBA00022741"/>
    </source>
</evidence>
<dbReference type="InterPro" id="IPR011009">
    <property type="entry name" value="Kinase-like_dom_sf"/>
</dbReference>
<dbReference type="EnsemblMetazoa" id="RPRC010542-RA">
    <property type="protein sequence ID" value="RPRC010542-PA"/>
    <property type="gene ID" value="RPRC010542"/>
</dbReference>
<dbReference type="HOGENOM" id="CLU_000288_63_5_1"/>
<dbReference type="PANTHER" id="PTHR24353:SF152">
    <property type="entry name" value="UT01108P-RELATED"/>
    <property type="match status" value="1"/>
</dbReference>
<evidence type="ECO:0000313" key="9">
    <source>
        <dbReference type="EnsemblMetazoa" id="RPRC010542-PA"/>
    </source>
</evidence>
<dbReference type="PROSITE" id="PS51285">
    <property type="entry name" value="AGC_KINASE_CTER"/>
    <property type="match status" value="1"/>
</dbReference>
<dbReference type="GO" id="GO:0004691">
    <property type="term" value="F:cAMP-dependent protein kinase activity"/>
    <property type="evidence" value="ECO:0007669"/>
    <property type="project" value="TreeGrafter"/>
</dbReference>
<sequence>MQNDSQAERTPYYRTNVSGNKIKLSSPIREIYRYKEHENRDSSQAKNVLQGKKLYPELGRSKTKYTPIRNIAEYLVKSKANFEKRYNSPESIMFPVDEDDFEFIRFMGKGAFSIVNMVRKIDNGMYYARKEMRKNHIFANNKISEVKNEKKILESLGFPFIINLKFHYQDYMNIHFIMPLMIGGELYIYMKKYGRLKESTAQFLLSQLVLALEYLHYLGLIHRDLKLENILIDHFGYIKLGDFGMCKYIKQERTFTICGTAEYLAPEVINHGGYGLAADWWSFGIITYELCSGRTPFVANEFLKIFHLITHDKYIIPNHFSYTLADLIGHLLERNPTKRYGNLENGINDIKGHDFFKHIDWLDLINRKIDSPMLSLMTLPRNNFFEPQNQPPIIEEGKTKIDSIFDDF</sequence>
<evidence type="ECO:0000256" key="4">
    <source>
        <dbReference type="ARBA" id="ARBA00022777"/>
    </source>
</evidence>
<feature type="domain" description="AGC-kinase C-terminal" evidence="7">
    <location>
        <begin position="357"/>
        <end position="408"/>
    </location>
</feature>
<evidence type="ECO:0000313" key="10">
    <source>
        <dbReference type="Proteomes" id="UP000015103"/>
    </source>
</evidence>
<keyword evidence="5" id="KW-0067">ATP-binding</keyword>
<protein>
    <submittedName>
        <fullName evidence="8 9">Putative camp-dependent protein kinase catalytic subunit</fullName>
    </submittedName>
</protein>
<evidence type="ECO:0000256" key="2">
    <source>
        <dbReference type="ARBA" id="ARBA00022679"/>
    </source>
</evidence>
<dbReference type="InParanoid" id="R4G7T1"/>
<dbReference type="GO" id="GO:0005634">
    <property type="term" value="C:nucleus"/>
    <property type="evidence" value="ECO:0007669"/>
    <property type="project" value="TreeGrafter"/>
</dbReference>
<dbReference type="EMBL" id="GAHY01002182">
    <property type="protein sequence ID" value="JAA75328.1"/>
    <property type="molecule type" value="mRNA"/>
</dbReference>
<reference evidence="8" key="1">
    <citation type="submission" date="2013-04" db="EMBL/GenBank/DDBJ databases">
        <title>An insight into the transcriptome of the digestive tract of the blood sucking bug, Rhodnius prolixus.</title>
        <authorList>
            <person name="Ribeiro J.M.C."/>
            <person name="Genta F.A."/>
            <person name="Sorgine M.H.F."/>
            <person name="Paiva-Silva G.O."/>
            <person name="Majerowicz D."/>
            <person name="Medeiros M."/>
            <person name="Koerich L."/>
            <person name="Terra W.R."/>
            <person name="Ferreira C."/>
            <person name="Pimentel A.C."/>
            <person name="Bisch P.M."/>
            <person name="Diniz M.M.P."/>
            <person name="Nascimento R."/>
            <person name="Salmon D."/>
            <person name="Silber A.M."/>
            <person name="Alves M."/>
            <person name="Oliveira M.F."/>
            <person name="Gondim K.C."/>
            <person name="Silva Neto M.A.C."/>
            <person name="Atella G.C."/>
            <person name="Araujo H."/>
            <person name="Dias F.S."/>
            <person name="Polycarpo C.R."/>
            <person name="Fampa P."/>
            <person name="Melo A.C."/>
            <person name="Tanaka A.S."/>
            <person name="Balczun C."/>
            <person name="Oliveira J.H.M."/>
            <person name="Goncalves R."/>
            <person name="Lazoski C."/>
            <person name="Pereira M.A."/>
            <person name="Rivera-Pomar R."/>
            <person name="Diambra L."/>
            <person name="Schaub G.A."/>
            <person name="Garcia E.S."/>
            <person name="Azambuja P."/>
            <person name="Braz G.R.C."/>
            <person name="Oliveira P.L."/>
        </authorList>
    </citation>
    <scope>NUCLEOTIDE SEQUENCE</scope>
</reference>
<dbReference type="PROSITE" id="PS50011">
    <property type="entry name" value="PROTEIN_KINASE_DOM"/>
    <property type="match status" value="1"/>
</dbReference>
<reference evidence="10" key="2">
    <citation type="submission" date="2015-04" db="EMBL/GenBank/DDBJ databases">
        <authorList>
            <person name="Wilson R.K."/>
            <person name="Warren W."/>
            <person name="Dotson E."/>
            <person name="Oliveira P.L."/>
        </authorList>
    </citation>
    <scope>NUCLEOTIDE SEQUENCE</scope>
</reference>
<evidence type="ECO:0000256" key="5">
    <source>
        <dbReference type="ARBA" id="ARBA00022840"/>
    </source>
</evidence>
<proteinExistence type="evidence at transcript level"/>
<dbReference type="Gene3D" id="1.10.510.10">
    <property type="entry name" value="Transferase(Phosphotransferase) domain 1"/>
    <property type="match status" value="1"/>
</dbReference>
<evidence type="ECO:0000259" key="6">
    <source>
        <dbReference type="PROSITE" id="PS50011"/>
    </source>
</evidence>
<keyword evidence="1" id="KW-0723">Serine/threonine-protein kinase</keyword>
<dbReference type="InterPro" id="IPR008271">
    <property type="entry name" value="Ser/Thr_kinase_AS"/>
</dbReference>
<keyword evidence="10" id="KW-1185">Reference proteome</keyword>
<dbReference type="eggNOG" id="KOG0616">
    <property type="taxonomic scope" value="Eukaryota"/>
</dbReference>
<keyword evidence="3" id="KW-0547">Nucleotide-binding</keyword>
<reference evidence="9" key="3">
    <citation type="submission" date="2015-05" db="UniProtKB">
        <authorList>
            <consortium name="EnsemblMetazoa"/>
        </authorList>
    </citation>
    <scope>IDENTIFICATION</scope>
</reference>
<dbReference type="GO" id="GO:0005524">
    <property type="term" value="F:ATP binding"/>
    <property type="evidence" value="ECO:0007669"/>
    <property type="project" value="UniProtKB-KW"/>
</dbReference>
<evidence type="ECO:0000313" key="8">
    <source>
        <dbReference type="EMBL" id="JAA75328.1"/>
    </source>
</evidence>
<dbReference type="Proteomes" id="UP000015103">
    <property type="component" value="Unassembled WGS sequence"/>
</dbReference>
<dbReference type="GO" id="GO:0005829">
    <property type="term" value="C:cytosol"/>
    <property type="evidence" value="ECO:0007669"/>
    <property type="project" value="TreeGrafter"/>
</dbReference>